<dbReference type="AlphaFoldDB" id="C8TEW4"/>
<feature type="region of interest" description="Disordered" evidence="1">
    <location>
        <begin position="207"/>
        <end position="228"/>
    </location>
</feature>
<reference evidence="2" key="1">
    <citation type="journal article" date="2009" name="Plant J.">
        <title>Comparative analysis of complete orthologous centromeres from two subspecies of rice reveals rapid variation of centromere organization and structure.</title>
        <authorList>
            <person name="Wu J."/>
            <person name="Fujisawa M."/>
            <person name="Tian Z."/>
            <person name="Yamagata H."/>
            <person name="Kamiya K."/>
            <person name="Shibata M."/>
            <person name="Hosokawa S."/>
            <person name="Ito Y."/>
            <person name="Hamada M."/>
            <person name="Katagiri S."/>
            <person name="Kurita K."/>
            <person name="Yamamoto M."/>
            <person name="Kikuta A."/>
            <person name="Machita K."/>
            <person name="Karasawa W."/>
            <person name="Kanamori H."/>
            <person name="Namiki N."/>
            <person name="Mizuno H."/>
            <person name="Ma J."/>
            <person name="Sasaki T."/>
            <person name="Matsumoto T."/>
        </authorList>
    </citation>
    <scope>NUCLEOTIDE SEQUENCE</scope>
</reference>
<evidence type="ECO:0000256" key="1">
    <source>
        <dbReference type="SAM" id="MobiDB-lite"/>
    </source>
</evidence>
<proteinExistence type="predicted"/>
<name>C8TEW4_ORYSI</name>
<sequence>MGTTTTESIFHMGLTRWQIGNCEIDSPDQKTYDRCPRSKGCSARRSLEDCAIYRSRRMRSEDEGGAAAGDVDADRWTVWIHLLIWLNATFGCFEAFNVRNDKNIPDLYERRWCSGGGLVGEEGGVGGCRGERGNAVVSDEVEGVELESVEAWAKAVSDSHEHEEATLAVARAEEAKDNGQELGKEVGGVILLRGGVVLKWSECRGSWPRANDGSGEKEGNTSSGAGVF</sequence>
<gene>
    <name evidence="2" type="primary">K0031E03.13</name>
</gene>
<evidence type="ECO:0000313" key="2">
    <source>
        <dbReference type="EMBL" id="BAI39683.1"/>
    </source>
</evidence>
<accession>C8TEW4</accession>
<organism evidence="2">
    <name type="scientific">Oryza sativa subsp. indica</name>
    <name type="common">Rice</name>
    <dbReference type="NCBI Taxonomy" id="39946"/>
    <lineage>
        <taxon>Eukaryota</taxon>
        <taxon>Viridiplantae</taxon>
        <taxon>Streptophyta</taxon>
        <taxon>Embryophyta</taxon>
        <taxon>Tracheophyta</taxon>
        <taxon>Spermatophyta</taxon>
        <taxon>Magnoliopsida</taxon>
        <taxon>Liliopsida</taxon>
        <taxon>Poales</taxon>
        <taxon>Poaceae</taxon>
        <taxon>BOP clade</taxon>
        <taxon>Oryzoideae</taxon>
        <taxon>Oryzeae</taxon>
        <taxon>Oryzinae</taxon>
        <taxon>Oryza</taxon>
        <taxon>Oryza sativa</taxon>
    </lineage>
</organism>
<protein>
    <submittedName>
        <fullName evidence="2">Uncharacterized protein K0031E03.13</fullName>
    </submittedName>
</protein>
<dbReference type="EMBL" id="AP009079">
    <property type="protein sequence ID" value="BAI39683.1"/>
    <property type="molecule type" value="Genomic_DNA"/>
</dbReference>